<dbReference type="Pfam" id="PF00015">
    <property type="entry name" value="MCPsignal"/>
    <property type="match status" value="1"/>
</dbReference>
<dbReference type="InterPro" id="IPR024478">
    <property type="entry name" value="HlyB_4HB_MCP"/>
</dbReference>
<evidence type="ECO:0000256" key="4">
    <source>
        <dbReference type="ARBA" id="ARBA00029447"/>
    </source>
</evidence>
<keyword evidence="2" id="KW-0488">Methylation</keyword>
<evidence type="ECO:0000256" key="7">
    <source>
        <dbReference type="SAM" id="MobiDB-lite"/>
    </source>
</evidence>
<comment type="similarity">
    <text evidence="4">Belongs to the methyl-accepting chemotaxis (MCP) protein family.</text>
</comment>
<dbReference type="GO" id="GO:0005886">
    <property type="term" value="C:plasma membrane"/>
    <property type="evidence" value="ECO:0007669"/>
    <property type="project" value="TreeGrafter"/>
</dbReference>
<dbReference type="STRING" id="574349.SAMN05443545_10830"/>
<keyword evidence="11" id="KW-1185">Reference proteome</keyword>
<dbReference type="PROSITE" id="PS50111">
    <property type="entry name" value="CHEMOTAXIS_TRANSDUC_2"/>
    <property type="match status" value="1"/>
</dbReference>
<feature type="domain" description="Methyl-accepting transducer" evidence="9">
    <location>
        <begin position="282"/>
        <end position="511"/>
    </location>
</feature>
<dbReference type="AlphaFoldDB" id="A0A1H3FJ05"/>
<dbReference type="CDD" id="cd19411">
    <property type="entry name" value="MCP2201-like_sensor"/>
    <property type="match status" value="1"/>
</dbReference>
<sequence length="572" mass="62113">MNWIGSRFNNMGVGARLMSGFGILLALMILVTAIGVYQVNEIDRGMKMINDVNAVKQRFAINFRGSVHDRAIALRDLTLVEDEQRVDALLADIEALEADYREAAEGMETMFAERDDITRDERDALGAIQSIQSEAMPLAREIVNLREAGETDEAREVLLSSAGPAFSEWLDRINVFIDLQEDMNQAETAVARDLAEGFQIFMLALCGGALVIGMGVAWLQTRQLKRELGAEPNEVRAFAEAVGQGDLMTRARLKKGDTRSIMASLVTMSEQLQQTVMRVRASAQAVASNSDQIAQGNHELSSRTEQQASALAETASAMEELSTTVSQNAEHASQADELAVNTSRTADESGDVVNRMVDSMRAINERSKEISDIVSTIDGIAFQTNILALNASVEAARAGEQGRGFAVVAGEVRQLAQRSAEAAKEVEERISGSVAQVEEGARLAEQVGHSTQEMVASAQRVTQIMNEISHANQEQSVGVKQVGEAVTQMDQVTQQNVTLVEESTSASDNLREQARRLLDAMAGFRLDEQASHQSIDRAMARQGTGSSFASRPALTAPSTPMAASRKSEWEAF</sequence>
<dbReference type="PANTHER" id="PTHR43531">
    <property type="entry name" value="PROTEIN ICFG"/>
    <property type="match status" value="1"/>
</dbReference>
<dbReference type="Proteomes" id="UP000198500">
    <property type="component" value="Unassembled WGS sequence"/>
</dbReference>
<protein>
    <submittedName>
        <fullName evidence="10">Methyl-accepting chemotaxis protein</fullName>
    </submittedName>
</protein>
<evidence type="ECO:0000256" key="3">
    <source>
        <dbReference type="ARBA" id="ARBA00023224"/>
    </source>
</evidence>
<evidence type="ECO:0000259" key="9">
    <source>
        <dbReference type="PROSITE" id="PS50111"/>
    </source>
</evidence>
<evidence type="ECO:0000256" key="6">
    <source>
        <dbReference type="SAM" id="Coils"/>
    </source>
</evidence>
<dbReference type="InterPro" id="IPR051310">
    <property type="entry name" value="MCP_chemotaxis"/>
</dbReference>
<dbReference type="GO" id="GO:0006935">
    <property type="term" value="P:chemotaxis"/>
    <property type="evidence" value="ECO:0007669"/>
    <property type="project" value="TreeGrafter"/>
</dbReference>
<dbReference type="FunFam" id="1.10.287.950:FF:000001">
    <property type="entry name" value="Methyl-accepting chemotaxis sensory transducer"/>
    <property type="match status" value="1"/>
</dbReference>
<feature type="region of interest" description="Disordered" evidence="7">
    <location>
        <begin position="540"/>
        <end position="572"/>
    </location>
</feature>
<keyword evidence="8" id="KW-1133">Transmembrane helix</keyword>
<evidence type="ECO:0000313" key="10">
    <source>
        <dbReference type="EMBL" id="SDX90348.1"/>
    </source>
</evidence>
<reference evidence="10 11" key="1">
    <citation type="submission" date="2016-10" db="EMBL/GenBank/DDBJ databases">
        <authorList>
            <person name="de Groot N.N."/>
        </authorList>
    </citation>
    <scope>NUCLEOTIDE SEQUENCE [LARGE SCALE GENOMIC DNA]</scope>
    <source>
        <strain evidence="10 11">DSM 19219</strain>
    </source>
</reference>
<keyword evidence="8" id="KW-0812">Transmembrane</keyword>
<dbReference type="Gene3D" id="1.10.287.950">
    <property type="entry name" value="Methyl-accepting chemotaxis protein"/>
    <property type="match status" value="1"/>
</dbReference>
<name>A0A1H3FJ05_9GAMM</name>
<keyword evidence="3 5" id="KW-0807">Transducer</keyword>
<dbReference type="CDD" id="cd11386">
    <property type="entry name" value="MCP_signal"/>
    <property type="match status" value="1"/>
</dbReference>
<feature type="region of interest" description="Disordered" evidence="7">
    <location>
        <begin position="324"/>
        <end position="347"/>
    </location>
</feature>
<evidence type="ECO:0000256" key="8">
    <source>
        <dbReference type="SAM" id="Phobius"/>
    </source>
</evidence>
<evidence type="ECO:0000256" key="2">
    <source>
        <dbReference type="ARBA" id="ARBA00022481"/>
    </source>
</evidence>
<feature type="transmembrane region" description="Helical" evidence="8">
    <location>
        <begin position="20"/>
        <end position="39"/>
    </location>
</feature>
<keyword evidence="6" id="KW-0175">Coiled coil</keyword>
<accession>A0A1H3FJ05</accession>
<dbReference type="GO" id="GO:0007165">
    <property type="term" value="P:signal transduction"/>
    <property type="evidence" value="ECO:0007669"/>
    <property type="project" value="UniProtKB-KW"/>
</dbReference>
<evidence type="ECO:0000256" key="5">
    <source>
        <dbReference type="PROSITE-ProRule" id="PRU00284"/>
    </source>
</evidence>
<dbReference type="OrthoDB" id="2489132at2"/>
<dbReference type="SUPFAM" id="SSF58104">
    <property type="entry name" value="Methyl-accepting chemotaxis protein (MCP) signaling domain"/>
    <property type="match status" value="1"/>
</dbReference>
<dbReference type="GO" id="GO:0004888">
    <property type="term" value="F:transmembrane signaling receptor activity"/>
    <property type="evidence" value="ECO:0007669"/>
    <property type="project" value="TreeGrafter"/>
</dbReference>
<dbReference type="EMBL" id="FNNI01000008">
    <property type="protein sequence ID" value="SDX90348.1"/>
    <property type="molecule type" value="Genomic_DNA"/>
</dbReference>
<keyword evidence="8" id="KW-0472">Membrane</keyword>
<dbReference type="Pfam" id="PF12729">
    <property type="entry name" value="4HB_MCP_1"/>
    <property type="match status" value="1"/>
</dbReference>
<proteinExistence type="inferred from homology"/>
<dbReference type="InterPro" id="IPR004089">
    <property type="entry name" value="MCPsignal_dom"/>
</dbReference>
<feature type="coiled-coil region" evidence="6">
    <location>
        <begin position="79"/>
        <end position="106"/>
    </location>
</feature>
<dbReference type="InterPro" id="IPR047347">
    <property type="entry name" value="YvaQ-like_sensor"/>
</dbReference>
<organism evidence="10 11">
    <name type="scientific">Aidingimonas halophila</name>
    <dbReference type="NCBI Taxonomy" id="574349"/>
    <lineage>
        <taxon>Bacteria</taxon>
        <taxon>Pseudomonadati</taxon>
        <taxon>Pseudomonadota</taxon>
        <taxon>Gammaproteobacteria</taxon>
        <taxon>Oceanospirillales</taxon>
        <taxon>Halomonadaceae</taxon>
        <taxon>Aidingimonas</taxon>
    </lineage>
</organism>
<evidence type="ECO:0000313" key="11">
    <source>
        <dbReference type="Proteomes" id="UP000198500"/>
    </source>
</evidence>
<feature type="transmembrane region" description="Helical" evidence="8">
    <location>
        <begin position="200"/>
        <end position="219"/>
    </location>
</feature>
<comment type="subcellular location">
    <subcellularLocation>
        <location evidence="1">Membrane</location>
    </subcellularLocation>
</comment>
<evidence type="ECO:0000256" key="1">
    <source>
        <dbReference type="ARBA" id="ARBA00004370"/>
    </source>
</evidence>
<dbReference type="SMART" id="SM00283">
    <property type="entry name" value="MA"/>
    <property type="match status" value="1"/>
</dbReference>
<dbReference type="RefSeq" id="WP_139243943.1">
    <property type="nucleotide sequence ID" value="NZ_BMXH01000014.1"/>
</dbReference>
<dbReference type="PANTHER" id="PTHR43531:SF14">
    <property type="entry name" value="METHYL-ACCEPTING CHEMOTAXIS PROTEIN I-RELATED"/>
    <property type="match status" value="1"/>
</dbReference>
<gene>
    <name evidence="10" type="ORF">SAMN05443545_10830</name>
</gene>